<name>A0ABP9KQZ4_9ACTN</name>
<organism evidence="2 3">
    <name type="scientific">Streptomyces similanensis</name>
    <dbReference type="NCBI Taxonomy" id="1274988"/>
    <lineage>
        <taxon>Bacteria</taxon>
        <taxon>Bacillati</taxon>
        <taxon>Actinomycetota</taxon>
        <taxon>Actinomycetes</taxon>
        <taxon>Kitasatosporales</taxon>
        <taxon>Streptomycetaceae</taxon>
        <taxon>Streptomyces</taxon>
    </lineage>
</organism>
<dbReference type="InterPro" id="IPR010982">
    <property type="entry name" value="Lambda_DNA-bd_dom_sf"/>
</dbReference>
<accession>A0ABP9KQZ4</accession>
<dbReference type="RefSeq" id="WP_164583467.1">
    <property type="nucleotide sequence ID" value="NZ_BAABKC010000059.1"/>
</dbReference>
<evidence type="ECO:0000313" key="3">
    <source>
        <dbReference type="Proteomes" id="UP001500124"/>
    </source>
</evidence>
<reference evidence="3" key="1">
    <citation type="journal article" date="2019" name="Int. J. Syst. Evol. Microbiol.">
        <title>The Global Catalogue of Microorganisms (GCM) 10K type strain sequencing project: providing services to taxonomists for standard genome sequencing and annotation.</title>
        <authorList>
            <consortium name="The Broad Institute Genomics Platform"/>
            <consortium name="The Broad Institute Genome Sequencing Center for Infectious Disease"/>
            <person name="Wu L."/>
            <person name="Ma J."/>
        </authorList>
    </citation>
    <scope>NUCLEOTIDE SEQUENCE [LARGE SCALE GENOMIC DNA]</scope>
    <source>
        <strain evidence="3">JCM 18410</strain>
    </source>
</reference>
<dbReference type="Pfam" id="PF08667">
    <property type="entry name" value="BetR"/>
    <property type="match status" value="1"/>
</dbReference>
<comment type="caution">
    <text evidence="2">The sequence shown here is derived from an EMBL/GenBank/DDBJ whole genome shotgun (WGS) entry which is preliminary data.</text>
</comment>
<protein>
    <recommendedName>
        <fullName evidence="1">HTH cro/C1-type domain-containing protein</fullName>
    </recommendedName>
</protein>
<evidence type="ECO:0000313" key="2">
    <source>
        <dbReference type="EMBL" id="GAA5062653.1"/>
    </source>
</evidence>
<dbReference type="EMBL" id="BAABKC010000059">
    <property type="protein sequence ID" value="GAA5062653.1"/>
    <property type="molecule type" value="Genomic_DNA"/>
</dbReference>
<feature type="domain" description="HTH cro/C1-type" evidence="1">
    <location>
        <begin position="22"/>
        <end position="66"/>
    </location>
</feature>
<keyword evidence="3" id="KW-1185">Reference proteome</keyword>
<gene>
    <name evidence="2" type="ORF">GCM10023336_41170</name>
</gene>
<dbReference type="InterPro" id="IPR001387">
    <property type="entry name" value="Cro/C1-type_HTH"/>
</dbReference>
<dbReference type="Gene3D" id="1.10.260.40">
    <property type="entry name" value="lambda repressor-like DNA-binding domains"/>
    <property type="match status" value="1"/>
</dbReference>
<sequence>MSSTEHHLRLTVAALMFATGETRSDLADGLGVSRGQVSRKQAGGSHWTLADLDRLSAHYGVPVPELLRGADHAVRLLPSARRAECIGGTQTTLTP</sequence>
<proteinExistence type="predicted"/>
<dbReference type="InterPro" id="IPR013975">
    <property type="entry name" value="Tscrpt_reg_BetR_N"/>
</dbReference>
<dbReference type="CDD" id="cd00093">
    <property type="entry name" value="HTH_XRE"/>
    <property type="match status" value="1"/>
</dbReference>
<evidence type="ECO:0000259" key="1">
    <source>
        <dbReference type="PROSITE" id="PS50943"/>
    </source>
</evidence>
<dbReference type="SUPFAM" id="SSF47413">
    <property type="entry name" value="lambda repressor-like DNA-binding domains"/>
    <property type="match status" value="1"/>
</dbReference>
<dbReference type="PROSITE" id="PS50943">
    <property type="entry name" value="HTH_CROC1"/>
    <property type="match status" value="1"/>
</dbReference>
<dbReference type="Proteomes" id="UP001500124">
    <property type="component" value="Unassembled WGS sequence"/>
</dbReference>